<dbReference type="EMBL" id="QNZI01000279">
    <property type="protein sequence ID" value="RTZ82308.1"/>
    <property type="molecule type" value="Genomic_DNA"/>
</dbReference>
<evidence type="ECO:0000313" key="2">
    <source>
        <dbReference type="Proteomes" id="UP000287176"/>
    </source>
</evidence>
<proteinExistence type="predicted"/>
<organism evidence="1 2">
    <name type="scientific">SAR324 cluster bacterium</name>
    <dbReference type="NCBI Taxonomy" id="2024889"/>
    <lineage>
        <taxon>Bacteria</taxon>
        <taxon>Deltaproteobacteria</taxon>
        <taxon>SAR324 cluster</taxon>
    </lineage>
</organism>
<dbReference type="Proteomes" id="UP000287176">
    <property type="component" value="Unassembled WGS sequence"/>
</dbReference>
<reference evidence="1 2" key="1">
    <citation type="submission" date="2018-06" db="EMBL/GenBank/DDBJ databases">
        <title>Combined omics and stable isotope probing to characterize newly discovered Mariana Back-Arc vent microbial communities.</title>
        <authorList>
            <person name="Trembath-Reichert E."/>
            <person name="Huber J.A."/>
        </authorList>
    </citation>
    <scope>NUCLEOTIDE SEQUENCE [LARGE SCALE GENOMIC DNA]</scope>
    <source>
        <strain evidence="1">MAG 24</strain>
    </source>
</reference>
<gene>
    <name evidence="1" type="ORF">DSY94_10640</name>
</gene>
<evidence type="ECO:0000313" key="1">
    <source>
        <dbReference type="EMBL" id="RTZ82308.1"/>
    </source>
</evidence>
<accession>A0A432GF07</accession>
<protein>
    <submittedName>
        <fullName evidence="1">Uncharacterized protein</fullName>
    </submittedName>
</protein>
<dbReference type="AlphaFoldDB" id="A0A432GF07"/>
<name>A0A432GF07_9DELT</name>
<sequence length="69" mass="7491">MNFVNKDHFILVDLQEKSQTSIDVTDMKKSQSHIKIGILSTGENSASSVFLSSAAGFTLPSGSRKKEGF</sequence>
<comment type="caution">
    <text evidence="1">The sequence shown here is derived from an EMBL/GenBank/DDBJ whole genome shotgun (WGS) entry which is preliminary data.</text>
</comment>